<organism evidence="3 4">
    <name type="scientific">Nostoc sphaeroides CCNUC1</name>
    <dbReference type="NCBI Taxonomy" id="2653204"/>
    <lineage>
        <taxon>Bacteria</taxon>
        <taxon>Bacillati</taxon>
        <taxon>Cyanobacteriota</taxon>
        <taxon>Cyanophyceae</taxon>
        <taxon>Nostocales</taxon>
        <taxon>Nostocaceae</taxon>
        <taxon>Nostoc</taxon>
    </lineage>
</organism>
<dbReference type="SUPFAM" id="SSF52540">
    <property type="entry name" value="P-loop containing nucleoside triphosphate hydrolases"/>
    <property type="match status" value="1"/>
</dbReference>
<keyword evidence="3" id="KW-0067">ATP-binding</keyword>
<dbReference type="GO" id="GO:0016887">
    <property type="term" value="F:ATP hydrolysis activity"/>
    <property type="evidence" value="ECO:0007669"/>
    <property type="project" value="InterPro"/>
</dbReference>
<sequence length="490" mass="56450">MIPLQSQRNPYIIGRPITEPEIFFGRHEQLAFIEENLRQGEKVILLHGQRRIGKSSLLQNIPKLVKVDKSAFVSFDLEYYSQENLENLLENLAETIVEQLKISPDKVAIPKAKDIQEEKDIFCTNFLPQIQEHLKDTNLVLLLDEFDALSNNHIGVELESLFKQLKNIVYKNKRLFVIIFAGRKPADISNLLKIFPKVPIAEVGLLDNESIKQLIIQPVADSLKYQPKAIEAITDLSAGHPYFTQILCFAIFSRARELEKWEVSEEDVEMIVDRAVELAEAGFAWYWEALSVPEKVVFSAVAEAQKIAIEKKDQELEKNPLMLLKSHDDVLSRDLLKKLTKELASKGFLNEQASKVKIELVRRWLIQRHPLWHEIRELEKLDKQEIKYTYETLNQIPQTSQNQKQSTLIQSGALNQHPQKSEQDLSFVKASKRKFYLNKTEIWLVAFTILLGAAAIASFVIMYYYAERNNGYFEKKQSLMPTAISTISQV</sequence>
<protein>
    <submittedName>
        <fullName evidence="3">ATP-binding protein</fullName>
    </submittedName>
</protein>
<keyword evidence="4" id="KW-1185">Reference proteome</keyword>
<name>A0A5P8W741_9NOSO</name>
<keyword evidence="1" id="KW-0812">Transmembrane</keyword>
<accession>A0A5P8W741</accession>
<dbReference type="InterPro" id="IPR027417">
    <property type="entry name" value="P-loop_NTPase"/>
</dbReference>
<keyword evidence="1" id="KW-0472">Membrane</keyword>
<reference evidence="3 4" key="1">
    <citation type="submission" date="2019-10" db="EMBL/GenBank/DDBJ databases">
        <title>Genomic and transcriptomic insights into the perfect genentic adaptation of a filamentous nitrogen-fixing cyanobacterium to rice fields.</title>
        <authorList>
            <person name="Chen Z."/>
        </authorList>
    </citation>
    <scope>NUCLEOTIDE SEQUENCE [LARGE SCALE GENOMIC DNA]</scope>
    <source>
        <strain evidence="3">CCNUC1</strain>
    </source>
</reference>
<dbReference type="Pfam" id="PF13401">
    <property type="entry name" value="AAA_22"/>
    <property type="match status" value="1"/>
</dbReference>
<gene>
    <name evidence="3" type="ORF">GXM_06071</name>
</gene>
<evidence type="ECO:0000259" key="2">
    <source>
        <dbReference type="Pfam" id="PF13401"/>
    </source>
</evidence>
<dbReference type="InterPro" id="IPR049945">
    <property type="entry name" value="AAA_22"/>
</dbReference>
<feature type="transmembrane region" description="Helical" evidence="1">
    <location>
        <begin position="442"/>
        <end position="466"/>
    </location>
</feature>
<dbReference type="PANTHER" id="PTHR34301">
    <property type="entry name" value="DNA-BINDING PROTEIN-RELATED"/>
    <property type="match status" value="1"/>
</dbReference>
<feature type="domain" description="ORC1/DEAH AAA+ ATPase" evidence="2">
    <location>
        <begin position="39"/>
        <end position="183"/>
    </location>
</feature>
<dbReference type="AlphaFoldDB" id="A0A5P8W741"/>
<dbReference type="RefSeq" id="WP_152590266.1">
    <property type="nucleotide sequence ID" value="NZ_CP045226.1"/>
</dbReference>
<keyword evidence="3" id="KW-0547">Nucleotide-binding</keyword>
<dbReference type="KEGG" id="nsh:GXM_06071"/>
<evidence type="ECO:0000313" key="3">
    <source>
        <dbReference type="EMBL" id="QFS48577.1"/>
    </source>
</evidence>
<dbReference type="PANTHER" id="PTHR34301:SF8">
    <property type="entry name" value="ATPASE DOMAIN-CONTAINING PROTEIN"/>
    <property type="match status" value="1"/>
</dbReference>
<dbReference type="Proteomes" id="UP000326678">
    <property type="component" value="Chromosome Gxm1"/>
</dbReference>
<proteinExistence type="predicted"/>
<dbReference type="GO" id="GO:0005524">
    <property type="term" value="F:ATP binding"/>
    <property type="evidence" value="ECO:0007669"/>
    <property type="project" value="UniProtKB-KW"/>
</dbReference>
<dbReference type="EMBL" id="CP045226">
    <property type="protein sequence ID" value="QFS48577.1"/>
    <property type="molecule type" value="Genomic_DNA"/>
</dbReference>
<evidence type="ECO:0000256" key="1">
    <source>
        <dbReference type="SAM" id="Phobius"/>
    </source>
</evidence>
<evidence type="ECO:0000313" key="4">
    <source>
        <dbReference type="Proteomes" id="UP000326678"/>
    </source>
</evidence>
<dbReference type="Gene3D" id="3.40.50.300">
    <property type="entry name" value="P-loop containing nucleotide triphosphate hydrolases"/>
    <property type="match status" value="1"/>
</dbReference>
<keyword evidence="1" id="KW-1133">Transmembrane helix</keyword>